<dbReference type="Proteomes" id="UP000746471">
    <property type="component" value="Unassembled WGS sequence"/>
</dbReference>
<feature type="transmembrane region" description="Helical" evidence="1">
    <location>
        <begin position="314"/>
        <end position="332"/>
    </location>
</feature>
<feature type="transmembrane region" description="Helical" evidence="1">
    <location>
        <begin position="204"/>
        <end position="231"/>
    </location>
</feature>
<evidence type="ECO:0000313" key="3">
    <source>
        <dbReference type="Proteomes" id="UP000746471"/>
    </source>
</evidence>
<feature type="transmembrane region" description="Helical" evidence="1">
    <location>
        <begin position="178"/>
        <end position="197"/>
    </location>
</feature>
<evidence type="ECO:0000313" key="2">
    <source>
        <dbReference type="EMBL" id="MBS7526466.1"/>
    </source>
</evidence>
<sequence length="379" mass="40895">MKINTKTLIITILFCLFYASGIYWLNTPSEGEVPTAASKLLFVKAHVSEILDDNASPDIWTEGLRLGTQEIVAIIDSGLYKGRELYAVNYLNAYQNIDLKEGMKIIVRLDNDDPKNPKIASIANYDRSALIIVLVTTFILLLLLFGGKKGLMAILGLFFTIFSIWFMLIPMMLKGFPVIPSAVLLVSITAVASLVLLNGFSRKTFCAIIGCIGGVSFAGAIAYLAGIITPLGGFNMIEAEELVLRASDSGLQISGLLVSGILIAALGAVMDISLTITSAVYEMHQLNPKTNWQSLFKSGLNIGRDAMGTMANTLILAFAGASLNTLILFRVYDYPSLQVFNSDMMTVEIVQGLAGSIGIVLTVPLVALLSAMLFTKKSL</sequence>
<reference evidence="2 3" key="1">
    <citation type="submission" date="2021-05" db="EMBL/GenBank/DDBJ databases">
        <title>Fusibacter ferrireducens sp. nov., an anaerobic, sulfur- and Fe-reducing bacterium isolated from the mangrove sediment.</title>
        <authorList>
            <person name="Qiu D."/>
        </authorList>
    </citation>
    <scope>NUCLEOTIDE SEQUENCE [LARGE SCALE GENOMIC DNA]</scope>
    <source>
        <strain evidence="2 3">DSM 12116</strain>
    </source>
</reference>
<accession>A0ABS5PN43</accession>
<keyword evidence="1" id="KW-1133">Transmembrane helix</keyword>
<keyword evidence="1" id="KW-0812">Transmembrane</keyword>
<gene>
    <name evidence="2" type="ORF">KHM83_07230</name>
</gene>
<comment type="caution">
    <text evidence="2">The sequence shown here is derived from an EMBL/GenBank/DDBJ whole genome shotgun (WGS) entry which is preliminary data.</text>
</comment>
<organism evidence="2 3">
    <name type="scientific">Fusibacter paucivorans</name>
    <dbReference type="NCBI Taxonomy" id="76009"/>
    <lineage>
        <taxon>Bacteria</taxon>
        <taxon>Bacillati</taxon>
        <taxon>Bacillota</taxon>
        <taxon>Clostridia</taxon>
        <taxon>Eubacteriales</taxon>
        <taxon>Eubacteriales Family XII. Incertae Sedis</taxon>
        <taxon>Fusibacter</taxon>
    </lineage>
</organism>
<keyword evidence="3" id="KW-1185">Reference proteome</keyword>
<dbReference type="InterPro" id="IPR012507">
    <property type="entry name" value="YibE_F"/>
</dbReference>
<dbReference type="PANTHER" id="PTHR41771:SF1">
    <property type="entry name" value="MEMBRANE PROTEIN"/>
    <property type="match status" value="1"/>
</dbReference>
<feature type="transmembrane region" description="Helical" evidence="1">
    <location>
        <begin position="128"/>
        <end position="145"/>
    </location>
</feature>
<protein>
    <submittedName>
        <fullName evidence="2">YibE/F family protein</fullName>
    </submittedName>
</protein>
<feature type="transmembrane region" description="Helical" evidence="1">
    <location>
        <begin position="352"/>
        <end position="374"/>
    </location>
</feature>
<feature type="transmembrane region" description="Helical" evidence="1">
    <location>
        <begin position="251"/>
        <end position="274"/>
    </location>
</feature>
<evidence type="ECO:0000256" key="1">
    <source>
        <dbReference type="SAM" id="Phobius"/>
    </source>
</evidence>
<dbReference type="Pfam" id="PF07907">
    <property type="entry name" value="YibE_F"/>
    <property type="match status" value="1"/>
</dbReference>
<dbReference type="PANTHER" id="PTHR41771">
    <property type="entry name" value="MEMBRANE PROTEIN-RELATED"/>
    <property type="match status" value="1"/>
</dbReference>
<keyword evidence="1" id="KW-0472">Membrane</keyword>
<dbReference type="EMBL" id="JAHBCL010000010">
    <property type="protein sequence ID" value="MBS7526466.1"/>
    <property type="molecule type" value="Genomic_DNA"/>
</dbReference>
<dbReference type="RefSeq" id="WP_213236324.1">
    <property type="nucleotide sequence ID" value="NZ_JAHBCL010000010.1"/>
</dbReference>
<name>A0ABS5PN43_9FIRM</name>
<proteinExistence type="predicted"/>
<feature type="transmembrane region" description="Helical" evidence="1">
    <location>
        <begin position="152"/>
        <end position="172"/>
    </location>
</feature>
<feature type="transmembrane region" description="Helical" evidence="1">
    <location>
        <begin position="7"/>
        <end position="25"/>
    </location>
</feature>